<sequence>MQRRCYRNRKRSKRRAIYCPIHGCYLDSVSKKYRLFADKPGQLEQRGLSRRAASLLIANHTAVPIQGEWLEAFWCEQCQQKKWYYVRQSDDGIYNISLAPRELWQQVTGVIDAHGNPSVGEFTRMNAKQLSCHTVNSFYSL</sequence>
<name>A0A2S0QAY0_NODSP</name>
<proteinExistence type="predicted"/>
<protein>
    <submittedName>
        <fullName evidence="1">Uncharacterized protein</fullName>
    </submittedName>
</protein>
<evidence type="ECO:0000313" key="1">
    <source>
        <dbReference type="EMBL" id="AVZ31609.1"/>
    </source>
</evidence>
<dbReference type="EMBL" id="CP020114">
    <property type="protein sequence ID" value="AVZ31609.1"/>
    <property type="molecule type" value="Genomic_DNA"/>
</dbReference>
<dbReference type="AlphaFoldDB" id="A0A2S0QAY0"/>
<dbReference type="RefSeq" id="WP_173403278.1">
    <property type="nucleotide sequence ID" value="NZ_CAWNZE010000001.1"/>
</dbReference>
<organism evidence="1 2">
    <name type="scientific">Nodularia spumigena UHCC 0039</name>
    <dbReference type="NCBI Taxonomy" id="1914872"/>
    <lineage>
        <taxon>Bacteria</taxon>
        <taxon>Bacillati</taxon>
        <taxon>Cyanobacteriota</taxon>
        <taxon>Cyanophyceae</taxon>
        <taxon>Nostocales</taxon>
        <taxon>Nodulariaceae</taxon>
        <taxon>Nodularia</taxon>
    </lineage>
</organism>
<reference evidence="1 2" key="1">
    <citation type="submission" date="2017-03" db="EMBL/GenBank/DDBJ databases">
        <title>Comparative genomics of the toxic Baltic Sea cyanobacteria Nodularia spumigena UHCC 0039 and its response on varying salinity.</title>
        <authorList>
            <person name="Teikari J.E."/>
        </authorList>
    </citation>
    <scope>NUCLEOTIDE SEQUENCE [LARGE SCALE GENOMIC DNA]</scope>
    <source>
        <strain evidence="1 2">UHCC 0039</strain>
    </source>
</reference>
<dbReference type="Proteomes" id="UP000244056">
    <property type="component" value="Chromosome"/>
</dbReference>
<accession>A0A2S0QAY0</accession>
<gene>
    <name evidence="1" type="ORF">BMF81_04467</name>
</gene>
<evidence type="ECO:0000313" key="2">
    <source>
        <dbReference type="Proteomes" id="UP000244056"/>
    </source>
</evidence>
<dbReference type="KEGG" id="nsp:BMF81_04467"/>
<dbReference type="GeneID" id="78019677"/>